<evidence type="ECO:0000256" key="1">
    <source>
        <dbReference type="ARBA" id="ARBA00023015"/>
    </source>
</evidence>
<keyword evidence="3" id="KW-0804">Transcription</keyword>
<dbReference type="PANTHER" id="PTHR43280">
    <property type="entry name" value="ARAC-FAMILY TRANSCRIPTIONAL REGULATOR"/>
    <property type="match status" value="1"/>
</dbReference>
<dbReference type="PANTHER" id="PTHR43280:SF2">
    <property type="entry name" value="HTH-TYPE TRANSCRIPTIONAL REGULATOR EXSA"/>
    <property type="match status" value="1"/>
</dbReference>
<protein>
    <recommendedName>
        <fullName evidence="5">HTH araC/xylS-type domain-containing protein</fullName>
    </recommendedName>
</protein>
<keyword evidence="4" id="KW-0472">Membrane</keyword>
<reference evidence="6 7" key="1">
    <citation type="submission" date="2016-07" db="EMBL/GenBank/DDBJ databases">
        <authorList>
            <person name="Jeong J.-J."/>
            <person name="Kim D.W."/>
            <person name="Sang M.K."/>
            <person name="Choi I.-G."/>
            <person name="Kim K.D."/>
        </authorList>
    </citation>
    <scope>NUCLEOTIDE SEQUENCE [LARGE SCALE GENOMIC DNA]</scope>
    <source>
        <strain evidence="6 7">UTM-3</strain>
    </source>
</reference>
<dbReference type="Proteomes" id="UP000092651">
    <property type="component" value="Unassembled WGS sequence"/>
</dbReference>
<feature type="domain" description="HTH araC/xylS-type" evidence="5">
    <location>
        <begin position="374"/>
        <end position="482"/>
    </location>
</feature>
<keyword evidence="2" id="KW-0238">DNA-binding</keyword>
<keyword evidence="4" id="KW-1133">Transmembrane helix</keyword>
<dbReference type="GO" id="GO:0043565">
    <property type="term" value="F:sequence-specific DNA binding"/>
    <property type="evidence" value="ECO:0007669"/>
    <property type="project" value="InterPro"/>
</dbReference>
<comment type="caution">
    <text evidence="6">The sequence shown here is derived from an EMBL/GenBank/DDBJ whole genome shotgun (WGS) entry which is preliminary data.</text>
</comment>
<dbReference type="InterPro" id="IPR009057">
    <property type="entry name" value="Homeodomain-like_sf"/>
</dbReference>
<evidence type="ECO:0000256" key="4">
    <source>
        <dbReference type="SAM" id="Phobius"/>
    </source>
</evidence>
<evidence type="ECO:0000256" key="2">
    <source>
        <dbReference type="ARBA" id="ARBA00023125"/>
    </source>
</evidence>
<evidence type="ECO:0000313" key="6">
    <source>
        <dbReference type="EMBL" id="OCA69067.1"/>
    </source>
</evidence>
<gene>
    <name evidence="6" type="ORF">BBI01_17805</name>
</gene>
<dbReference type="SUPFAM" id="SSF46689">
    <property type="entry name" value="Homeodomain-like"/>
    <property type="match status" value="1"/>
</dbReference>
<keyword evidence="4" id="KW-0812">Transmembrane</keyword>
<evidence type="ECO:0000256" key="3">
    <source>
        <dbReference type="ARBA" id="ARBA00023163"/>
    </source>
</evidence>
<sequence length="485" mass="57180">MHHFYRFFILWIILISNCFLAQTKEDLATLKQTVLQSVQNDNTLYSQYIDYYSNINPVEGNAIRIKSLVIRGKYIEATKILDSLRIQNEKNNEPEVVFQYHWMAFQLSNFLGIKSDAYNHKLEIIKTYPKVPIRNSFELLVDLHSLDFFKDKDQRQYILNLLDFYHKEKNYYLIGRCYYYLGEIELKSMDYRKASAYFSKSIQYSNINSKDSISKIYPYIGLAEIQLAEDKNVSSFKILQSLKNTVIASPDVLLKEKYYRLYANASALNKAVKDVKWANDNFFNIIDNNNIIRIKARSSLANNIENNYERKLLSEKRIWKYIIVITSLLSLLIIAIIFCAIYFRKKRLKLDSSTKDKHIAEDQKLLIISDKTEKEILQKLDDFEKTNKFIRSNLSVKSLSQSFDTNSRYLSEIINKHKDTNFNTYLNNLRINYIIDKLNTDPNYRKYKISYLAEECGFSTHSLFTTVFKNKVGMSPAEYIKKIES</sequence>
<accession>A0A1B8ZC24</accession>
<dbReference type="OrthoDB" id="5295174at2"/>
<dbReference type="EMBL" id="MAYH01000048">
    <property type="protein sequence ID" value="OCA69067.1"/>
    <property type="molecule type" value="Genomic_DNA"/>
</dbReference>
<keyword evidence="7" id="KW-1185">Reference proteome</keyword>
<organism evidence="6 7">
    <name type="scientific">Chryseobacterium artocarpi</name>
    <dbReference type="NCBI Taxonomy" id="1414727"/>
    <lineage>
        <taxon>Bacteria</taxon>
        <taxon>Pseudomonadati</taxon>
        <taxon>Bacteroidota</taxon>
        <taxon>Flavobacteriia</taxon>
        <taxon>Flavobacteriales</taxon>
        <taxon>Weeksellaceae</taxon>
        <taxon>Chryseobacterium group</taxon>
        <taxon>Chryseobacterium</taxon>
    </lineage>
</organism>
<proteinExistence type="predicted"/>
<evidence type="ECO:0000313" key="7">
    <source>
        <dbReference type="Proteomes" id="UP000092651"/>
    </source>
</evidence>
<dbReference type="Gene3D" id="1.10.10.60">
    <property type="entry name" value="Homeodomain-like"/>
    <property type="match status" value="2"/>
</dbReference>
<dbReference type="InterPro" id="IPR018060">
    <property type="entry name" value="HTH_AraC"/>
</dbReference>
<name>A0A1B8ZC24_9FLAO</name>
<keyword evidence="1" id="KW-0805">Transcription regulation</keyword>
<feature type="transmembrane region" description="Helical" evidence="4">
    <location>
        <begin position="318"/>
        <end position="343"/>
    </location>
</feature>
<dbReference type="SMART" id="SM00342">
    <property type="entry name" value="HTH_ARAC"/>
    <property type="match status" value="1"/>
</dbReference>
<dbReference type="GO" id="GO:0003700">
    <property type="term" value="F:DNA-binding transcription factor activity"/>
    <property type="evidence" value="ECO:0007669"/>
    <property type="project" value="InterPro"/>
</dbReference>
<dbReference type="Pfam" id="PF12833">
    <property type="entry name" value="HTH_18"/>
    <property type="match status" value="1"/>
</dbReference>
<evidence type="ECO:0000259" key="5">
    <source>
        <dbReference type="PROSITE" id="PS01124"/>
    </source>
</evidence>
<dbReference type="PROSITE" id="PS01124">
    <property type="entry name" value="HTH_ARAC_FAMILY_2"/>
    <property type="match status" value="1"/>
</dbReference>
<dbReference type="AlphaFoldDB" id="A0A1B8ZC24"/>